<dbReference type="InterPro" id="IPR050613">
    <property type="entry name" value="Sec_Metabolite_Reg"/>
</dbReference>
<evidence type="ECO:0000313" key="5">
    <source>
        <dbReference type="Proteomes" id="UP000799777"/>
    </source>
</evidence>
<dbReference type="InterPro" id="IPR001138">
    <property type="entry name" value="Zn2Cys6_DnaBD"/>
</dbReference>
<keyword evidence="5" id="KW-1185">Reference proteome</keyword>
<dbReference type="SUPFAM" id="SSF57701">
    <property type="entry name" value="Zn2/Cys6 DNA-binding domain"/>
    <property type="match status" value="1"/>
</dbReference>
<dbReference type="GO" id="GO:0000981">
    <property type="term" value="F:DNA-binding transcription factor activity, RNA polymerase II-specific"/>
    <property type="evidence" value="ECO:0007669"/>
    <property type="project" value="InterPro"/>
</dbReference>
<dbReference type="GO" id="GO:0005634">
    <property type="term" value="C:nucleus"/>
    <property type="evidence" value="ECO:0007669"/>
    <property type="project" value="UniProtKB-SubCell"/>
</dbReference>
<dbReference type="EMBL" id="ML978295">
    <property type="protein sequence ID" value="KAF2024456.1"/>
    <property type="molecule type" value="Genomic_DNA"/>
</dbReference>
<organism evidence="4 5">
    <name type="scientific">Setomelanomma holmii</name>
    <dbReference type="NCBI Taxonomy" id="210430"/>
    <lineage>
        <taxon>Eukaryota</taxon>
        <taxon>Fungi</taxon>
        <taxon>Dikarya</taxon>
        <taxon>Ascomycota</taxon>
        <taxon>Pezizomycotina</taxon>
        <taxon>Dothideomycetes</taxon>
        <taxon>Pleosporomycetidae</taxon>
        <taxon>Pleosporales</taxon>
        <taxon>Pleosporineae</taxon>
        <taxon>Phaeosphaeriaceae</taxon>
        <taxon>Setomelanomma</taxon>
    </lineage>
</organism>
<evidence type="ECO:0000313" key="4">
    <source>
        <dbReference type="EMBL" id="KAF2024456.1"/>
    </source>
</evidence>
<dbReference type="OrthoDB" id="1747771at2759"/>
<dbReference type="GO" id="GO:0008270">
    <property type="term" value="F:zinc ion binding"/>
    <property type="evidence" value="ECO:0007669"/>
    <property type="project" value="InterPro"/>
</dbReference>
<evidence type="ECO:0000256" key="2">
    <source>
        <dbReference type="ARBA" id="ARBA00023242"/>
    </source>
</evidence>
<dbReference type="Gene3D" id="4.10.240.10">
    <property type="entry name" value="Zn(2)-C6 fungal-type DNA-binding domain"/>
    <property type="match status" value="1"/>
</dbReference>
<evidence type="ECO:0008006" key="6">
    <source>
        <dbReference type="Google" id="ProtNLM"/>
    </source>
</evidence>
<evidence type="ECO:0000256" key="1">
    <source>
        <dbReference type="ARBA" id="ARBA00004123"/>
    </source>
</evidence>
<gene>
    <name evidence="4" type="ORF">EK21DRAFT_94086</name>
</gene>
<dbReference type="Proteomes" id="UP000799777">
    <property type="component" value="Unassembled WGS sequence"/>
</dbReference>
<comment type="subcellular location">
    <subcellularLocation>
        <location evidence="1">Nucleus</location>
    </subcellularLocation>
</comment>
<keyword evidence="2" id="KW-0539">Nucleus</keyword>
<dbReference type="PANTHER" id="PTHR31001:SF76">
    <property type="entry name" value="ZN(2)-C6 FUNGAL-TYPE DOMAIN-CONTAINING PROTEIN"/>
    <property type="match status" value="1"/>
</dbReference>
<comment type="caution">
    <text evidence="4">The sequence shown here is derived from an EMBL/GenBank/DDBJ whole genome shotgun (WGS) entry which is preliminary data.</text>
</comment>
<dbReference type="AlphaFoldDB" id="A0A9P4H0F4"/>
<protein>
    <recommendedName>
        <fullName evidence="6">Zn(2)-C6 fungal-type domain-containing protein</fullName>
    </recommendedName>
</protein>
<name>A0A9P4H0F4_9PLEO</name>
<feature type="region of interest" description="Disordered" evidence="3">
    <location>
        <begin position="91"/>
        <end position="116"/>
    </location>
</feature>
<accession>A0A9P4H0F4</accession>
<dbReference type="CDD" id="cd00067">
    <property type="entry name" value="GAL4"/>
    <property type="match status" value="1"/>
</dbReference>
<reference evidence="4" key="1">
    <citation type="journal article" date="2020" name="Stud. Mycol.">
        <title>101 Dothideomycetes genomes: a test case for predicting lifestyles and emergence of pathogens.</title>
        <authorList>
            <person name="Haridas S."/>
            <person name="Albert R."/>
            <person name="Binder M."/>
            <person name="Bloem J."/>
            <person name="Labutti K."/>
            <person name="Salamov A."/>
            <person name="Andreopoulos B."/>
            <person name="Baker S."/>
            <person name="Barry K."/>
            <person name="Bills G."/>
            <person name="Bluhm B."/>
            <person name="Cannon C."/>
            <person name="Castanera R."/>
            <person name="Culley D."/>
            <person name="Daum C."/>
            <person name="Ezra D."/>
            <person name="Gonzalez J."/>
            <person name="Henrissat B."/>
            <person name="Kuo A."/>
            <person name="Liang C."/>
            <person name="Lipzen A."/>
            <person name="Lutzoni F."/>
            <person name="Magnuson J."/>
            <person name="Mondo S."/>
            <person name="Nolan M."/>
            <person name="Ohm R."/>
            <person name="Pangilinan J."/>
            <person name="Park H.-J."/>
            <person name="Ramirez L."/>
            <person name="Alfaro M."/>
            <person name="Sun H."/>
            <person name="Tritt A."/>
            <person name="Yoshinaga Y."/>
            <person name="Zwiers L.-H."/>
            <person name="Turgeon B."/>
            <person name="Goodwin S."/>
            <person name="Spatafora J."/>
            <person name="Crous P."/>
            <person name="Grigoriev I."/>
        </authorList>
    </citation>
    <scope>NUCLEOTIDE SEQUENCE</scope>
    <source>
        <strain evidence="4">CBS 110217</strain>
    </source>
</reference>
<dbReference type="PANTHER" id="PTHR31001">
    <property type="entry name" value="UNCHARACTERIZED TRANSCRIPTIONAL REGULATORY PROTEIN"/>
    <property type="match status" value="1"/>
</dbReference>
<dbReference type="InterPro" id="IPR036864">
    <property type="entry name" value="Zn2-C6_fun-type_DNA-bd_sf"/>
</dbReference>
<sequence>MSQSHVVPIQRTQRAPRSCMSCSSRKVRCDKTVPQGTCIRRGRPEVCIREMVIVRGEVTTYRENPQLPTYDELRRDNERLLYEVEAIKAHHRGTTQSQQTSSITHDKKVSHSSHWSPRNRCLDEDADGLERKLWDSMSCNDPVAIPAMASWSDVILPSHSCSEKLIDYDEKWNSWVHYALEYPRFRYECDSFMSSIASGISLEQTDPFWLAVYFSVLSVCA</sequence>
<evidence type="ECO:0000256" key="3">
    <source>
        <dbReference type="SAM" id="MobiDB-lite"/>
    </source>
</evidence>
<proteinExistence type="predicted"/>